<proteinExistence type="predicted"/>
<evidence type="ECO:0000313" key="3">
    <source>
        <dbReference type="Proteomes" id="UP000628854"/>
    </source>
</evidence>
<evidence type="ECO:0000313" key="2">
    <source>
        <dbReference type="EMBL" id="GGB69607.1"/>
    </source>
</evidence>
<feature type="transmembrane region" description="Helical" evidence="1">
    <location>
        <begin position="90"/>
        <end position="112"/>
    </location>
</feature>
<gene>
    <name evidence="2" type="ORF">GCM10011503_17800</name>
</gene>
<reference evidence="3" key="1">
    <citation type="journal article" date="2019" name="Int. J. Syst. Evol. Microbiol.">
        <title>The Global Catalogue of Microorganisms (GCM) 10K type strain sequencing project: providing services to taxonomists for standard genome sequencing and annotation.</title>
        <authorList>
            <consortium name="The Broad Institute Genomics Platform"/>
            <consortium name="The Broad Institute Genome Sequencing Center for Infectious Disease"/>
            <person name="Wu L."/>
            <person name="Ma J."/>
        </authorList>
    </citation>
    <scope>NUCLEOTIDE SEQUENCE [LARGE SCALE GENOMIC DNA]</scope>
    <source>
        <strain evidence="3">CGMCC 1.15928</strain>
    </source>
</reference>
<dbReference type="EMBL" id="BMKF01000002">
    <property type="protein sequence ID" value="GGB69607.1"/>
    <property type="molecule type" value="Genomic_DNA"/>
</dbReference>
<comment type="caution">
    <text evidence="2">The sequence shown here is derived from an EMBL/GenBank/DDBJ whole genome shotgun (WGS) entry which is preliminary data.</text>
</comment>
<evidence type="ECO:0000256" key="1">
    <source>
        <dbReference type="SAM" id="Phobius"/>
    </source>
</evidence>
<feature type="transmembrane region" description="Helical" evidence="1">
    <location>
        <begin position="15"/>
        <end position="37"/>
    </location>
</feature>
<organism evidence="2 3">
    <name type="scientific">Henriciella pelagia</name>
    <dbReference type="NCBI Taxonomy" id="1977912"/>
    <lineage>
        <taxon>Bacteria</taxon>
        <taxon>Pseudomonadati</taxon>
        <taxon>Pseudomonadota</taxon>
        <taxon>Alphaproteobacteria</taxon>
        <taxon>Hyphomonadales</taxon>
        <taxon>Hyphomonadaceae</taxon>
        <taxon>Henriciella</taxon>
    </lineage>
</organism>
<dbReference type="RefSeq" id="WP_084392839.1">
    <property type="nucleotide sequence ID" value="NZ_BMKF01000002.1"/>
</dbReference>
<accession>A0ABQ1JJ23</accession>
<sequence>MSKREREPYVGPDGFWANVALGVVIPIVTIIIIGLFVSLFLKFGSGRPEQVSWAEAIPGGILATFFLVAFGFVGLAFKAVKDMDLKDRRILGQAVGAVTTLAVLGITLRVWAWSG</sequence>
<feature type="transmembrane region" description="Helical" evidence="1">
    <location>
        <begin position="57"/>
        <end position="78"/>
    </location>
</feature>
<keyword evidence="1" id="KW-1133">Transmembrane helix</keyword>
<name>A0ABQ1JJ23_9PROT</name>
<keyword evidence="1" id="KW-0472">Membrane</keyword>
<dbReference type="Proteomes" id="UP000628854">
    <property type="component" value="Unassembled WGS sequence"/>
</dbReference>
<keyword evidence="3" id="KW-1185">Reference proteome</keyword>
<keyword evidence="1" id="KW-0812">Transmembrane</keyword>
<protein>
    <submittedName>
        <fullName evidence="2">Uncharacterized protein</fullName>
    </submittedName>
</protein>